<accession>A0A6P1BFE1</accession>
<reference evidence="1 2" key="1">
    <citation type="journal article" date="2020" name="Arch. Microbiol.">
        <title>Bradyrhizobium uaiense sp. nov., a new highly efficient cowpea symbiont.</title>
        <authorList>
            <person name="Cabral Michel D."/>
            <person name="Azarias Guimaraes A."/>
            <person name="Martins da Costa E."/>
            <person name="Soares de Carvalho T."/>
            <person name="Balsanelli E."/>
            <person name="Willems A."/>
            <person name="Maltempi de Souza E."/>
            <person name="de Souza Moreira F.M."/>
        </authorList>
    </citation>
    <scope>NUCLEOTIDE SEQUENCE [LARGE SCALE GENOMIC DNA]</scope>
    <source>
        <strain evidence="1 2">UFLA 03-164</strain>
    </source>
</reference>
<protein>
    <recommendedName>
        <fullName evidence="3">ImmA/IrrE family metallo-endopeptidase</fullName>
    </recommendedName>
</protein>
<evidence type="ECO:0000313" key="2">
    <source>
        <dbReference type="Proteomes" id="UP000468531"/>
    </source>
</evidence>
<dbReference type="RefSeq" id="WP_163153924.1">
    <property type="nucleotide sequence ID" value="NZ_VKHP01000046.1"/>
</dbReference>
<dbReference type="Proteomes" id="UP000468531">
    <property type="component" value="Unassembled WGS sequence"/>
</dbReference>
<dbReference type="EMBL" id="VKHP01000046">
    <property type="protein sequence ID" value="NEU96949.1"/>
    <property type="molecule type" value="Genomic_DNA"/>
</dbReference>
<proteinExistence type="predicted"/>
<gene>
    <name evidence="1" type="ORF">FNJ47_14145</name>
</gene>
<evidence type="ECO:0000313" key="1">
    <source>
        <dbReference type="EMBL" id="NEU96949.1"/>
    </source>
</evidence>
<name>A0A6P1BFE1_9BRAD</name>
<sequence>MTERGVAPLDQDSARTALDELFTLAGKYNSSDAYFELMRFVGRFRFYSPFNAMLIYTQMPGAHFVCTAGRWRKDYRREIKIGARPIVILQPMGPVLFVFDVSDTTPLPTAPSLPPQVEDPFQVRNGQIGGQLMLTIDNAKRDGIRVSERADGSQQAGSIEWAAAGQHLEIPAKNPSLKSTHVPVWFELLLNSLLSAEARYGTLVHELAHVYCGHLGTPNPRWWPDRQNLSLAVCEFEAESVSYLVCTRLGIDTASDEYLAAYVRRCPVTPAISLDRVIKSVLLIEQMGRAPLGLRRQQMPDGNG</sequence>
<evidence type="ECO:0008006" key="3">
    <source>
        <dbReference type="Google" id="ProtNLM"/>
    </source>
</evidence>
<keyword evidence="2" id="KW-1185">Reference proteome</keyword>
<organism evidence="1 2">
    <name type="scientific">Bradyrhizobium uaiense</name>
    <dbReference type="NCBI Taxonomy" id="2594946"/>
    <lineage>
        <taxon>Bacteria</taxon>
        <taxon>Pseudomonadati</taxon>
        <taxon>Pseudomonadota</taxon>
        <taxon>Alphaproteobacteria</taxon>
        <taxon>Hyphomicrobiales</taxon>
        <taxon>Nitrobacteraceae</taxon>
        <taxon>Bradyrhizobium</taxon>
    </lineage>
</organism>
<dbReference type="AlphaFoldDB" id="A0A6P1BFE1"/>
<comment type="caution">
    <text evidence="1">The sequence shown here is derived from an EMBL/GenBank/DDBJ whole genome shotgun (WGS) entry which is preliminary data.</text>
</comment>